<proteinExistence type="predicted"/>
<dbReference type="AlphaFoldDB" id="A0A1J4MA25"/>
<organism evidence="2 3">
    <name type="scientific">Cryptosporidium andersoni</name>
    <dbReference type="NCBI Taxonomy" id="117008"/>
    <lineage>
        <taxon>Eukaryota</taxon>
        <taxon>Sar</taxon>
        <taxon>Alveolata</taxon>
        <taxon>Apicomplexa</taxon>
        <taxon>Conoidasida</taxon>
        <taxon>Coccidia</taxon>
        <taxon>Eucoccidiorida</taxon>
        <taxon>Eimeriorina</taxon>
        <taxon>Cryptosporidiidae</taxon>
        <taxon>Cryptosporidium</taxon>
    </lineage>
</organism>
<feature type="signal peptide" evidence="1">
    <location>
        <begin position="1"/>
        <end position="24"/>
    </location>
</feature>
<evidence type="ECO:0000313" key="3">
    <source>
        <dbReference type="Proteomes" id="UP000186804"/>
    </source>
</evidence>
<accession>A0A1J4MA25</accession>
<sequence length="841" mass="95043">MFKVRDSWVISTILVFLCWQDVCTLCSGIYKNLVPSSEFNNKRIQDSDNDIKGFEDENNEKILFTPPLNAKGIFIHKSPDPVAIQYSPRVAKGAIFQEGEILGFLEFQGSIKRRCVTTLLAPCIMSINNIFETSGSIVSALYEERTVTPRNLISFNCIEVHSDTYLTIREVSEHNKSKSKLIDVIMKSSSNIVVISTANMGNLPKGSVLMSLWYDQNIYLLFETLQDFYNVRILIDTKVIGVPLIPGIPLINFQYYVETFKEDIKKQYTGVDYLINSDNFSIKSDLNEYKNNLRETKNKGIVSVTKNQESINGLLSALTNAAWASSIFIRMKKYKEKLYELKQSPRLNEKAIWVIYSPCNGKILLSRTFGKVIPNGSTLAILQCEEIEYHNEDKKNRRIVIKRNLDIKTPFSLTITKLHIDFIMYSKETESYSYIKKGDKILTGNLAGESENISPYIIFGDVKIITSPCKGKLIASASVGEYIGNNNSLVQVECEGGERREEIAETSALVSFVFKDDGAEVKDGEALLVLRPKWKILNSPCNGIIIYIESPGVIQIQTNIATIQCKDQGLGIQYIQSNKPLTILAHVLPNPSMVVMNQPLIIVDYTEYQSNEAKQNVELKNKIIKKISPNKEFAIEYSKIPDEINIQKVVSPCNGKFLLQKDHVLGNVIKKQKTLANVLCKNGSNIVFQPSKDILILKIFPLTHSTSGKDSIETKDQEIKVKSQKEKKYTNSSSIDSSFEDLIIDISSGDIIFEILFIHNVKYYITMAPCNGFGYSHNSVGDLISKGQYFAIIQCKTKENKKKSTQKFKSKKDIYIASKYLEHKKEFAKGSPLFIMVEPPE</sequence>
<dbReference type="Proteomes" id="UP000186804">
    <property type="component" value="Unassembled WGS sequence"/>
</dbReference>
<comment type="caution">
    <text evidence="2">The sequence shown here is derived from an EMBL/GenBank/DDBJ whole genome shotgun (WGS) entry which is preliminary data.</text>
</comment>
<dbReference type="RefSeq" id="XP_067066439.1">
    <property type="nucleotide sequence ID" value="XM_067212142.1"/>
</dbReference>
<dbReference type="GeneID" id="92366094"/>
<keyword evidence="3" id="KW-1185">Reference proteome</keyword>
<dbReference type="OrthoDB" id="341624at2759"/>
<feature type="chain" id="PRO_5013357607" evidence="1">
    <location>
        <begin position="25"/>
        <end position="841"/>
    </location>
</feature>
<keyword evidence="1" id="KW-0732">Signal</keyword>
<evidence type="ECO:0000313" key="2">
    <source>
        <dbReference type="EMBL" id="OII71070.1"/>
    </source>
</evidence>
<evidence type="ECO:0000256" key="1">
    <source>
        <dbReference type="SAM" id="SignalP"/>
    </source>
</evidence>
<name>A0A1J4MA25_9CRYT</name>
<dbReference type="EMBL" id="LRBS01000125">
    <property type="protein sequence ID" value="OII71070.1"/>
    <property type="molecule type" value="Genomic_DNA"/>
</dbReference>
<reference evidence="2 3" key="1">
    <citation type="submission" date="2016-10" db="EMBL/GenBank/DDBJ databases">
        <title>Reductive evolution of mitochondrial metabolism and differential evolution of invasion-related proteins in Cryptosporidium.</title>
        <authorList>
            <person name="Liu S."/>
            <person name="Roellig D.M."/>
            <person name="Guo Y."/>
            <person name="Li N."/>
            <person name="Frace M.A."/>
            <person name="Tang K."/>
            <person name="Zhang L."/>
            <person name="Feng Y."/>
            <person name="Xiao L."/>
        </authorList>
    </citation>
    <scope>NUCLEOTIDE SEQUENCE [LARGE SCALE GENOMIC DNA]</scope>
    <source>
        <strain evidence="2">30847</strain>
    </source>
</reference>
<gene>
    <name evidence="2" type="ORF">cand_019090</name>
</gene>
<dbReference type="VEuPathDB" id="CryptoDB:cand_019090"/>
<protein>
    <submittedName>
        <fullName evidence="2">Uncharacterized protein</fullName>
    </submittedName>
</protein>